<gene>
    <name evidence="1" type="ORF">ACFPRA_01250</name>
</gene>
<dbReference type="EMBL" id="JBHSNO010000001">
    <property type="protein sequence ID" value="MFC5587533.1"/>
    <property type="molecule type" value="Genomic_DNA"/>
</dbReference>
<dbReference type="RefSeq" id="WP_381429630.1">
    <property type="nucleotide sequence ID" value="NZ_JBHSNO010000001.1"/>
</dbReference>
<accession>A0ABW0TFZ7</accession>
<keyword evidence="2" id="KW-1185">Reference proteome</keyword>
<protein>
    <recommendedName>
        <fullName evidence="3">Portal protein</fullName>
    </recommendedName>
</protein>
<dbReference type="Proteomes" id="UP001596109">
    <property type="component" value="Unassembled WGS sequence"/>
</dbReference>
<comment type="caution">
    <text evidence="1">The sequence shown here is derived from an EMBL/GenBank/DDBJ whole genome shotgun (WGS) entry which is preliminary data.</text>
</comment>
<evidence type="ECO:0000313" key="2">
    <source>
        <dbReference type="Proteomes" id="UP001596109"/>
    </source>
</evidence>
<proteinExistence type="predicted"/>
<sequence length="336" mass="38968">MEIKPLTIYGYELITPKFENKSYDANRFDFELLANFFSSIINEIPLKERAFRDKNRMINLVSFNQSNDANLWEGVFTSARYGKEQVMIDVPQQIEKGIKPKDQGAKNEVHFLVDRRTGLLLLEKDSERVAGREIIKKFIRYHRSLIEPYLVAFNKQFDPVKIHRNSFLKIASLPNRTFFEEIKEFASIKEAYYYLDISERPSTSNEVSNLLYLENKAVEGGLKGVTRVKISFENEVKRGSVSGVEAYFKKLFEQQYFDGFGVSGKLDSGRQRNIELENIQRAFDISVEYNENGLPSLKDLLNEMSRIALLDNPLDYKKSIEQYKGVKVNDEEDGEV</sequence>
<evidence type="ECO:0000313" key="1">
    <source>
        <dbReference type="EMBL" id="MFC5587533.1"/>
    </source>
</evidence>
<name>A0ABW0TFZ7_9BACL</name>
<reference evidence="2" key="1">
    <citation type="journal article" date="2019" name="Int. J. Syst. Evol. Microbiol.">
        <title>The Global Catalogue of Microorganisms (GCM) 10K type strain sequencing project: providing services to taxonomists for standard genome sequencing and annotation.</title>
        <authorList>
            <consortium name="The Broad Institute Genomics Platform"/>
            <consortium name="The Broad Institute Genome Sequencing Center for Infectious Disease"/>
            <person name="Wu L."/>
            <person name="Ma J."/>
        </authorList>
    </citation>
    <scope>NUCLEOTIDE SEQUENCE [LARGE SCALE GENOMIC DNA]</scope>
    <source>
        <strain evidence="2">CGMCC 4.1434</strain>
    </source>
</reference>
<organism evidence="1 2">
    <name type="scientific">Sporosarcina soli</name>
    <dbReference type="NCBI Taxonomy" id="334736"/>
    <lineage>
        <taxon>Bacteria</taxon>
        <taxon>Bacillati</taxon>
        <taxon>Bacillota</taxon>
        <taxon>Bacilli</taxon>
        <taxon>Bacillales</taxon>
        <taxon>Caryophanaceae</taxon>
        <taxon>Sporosarcina</taxon>
    </lineage>
</organism>
<evidence type="ECO:0008006" key="3">
    <source>
        <dbReference type="Google" id="ProtNLM"/>
    </source>
</evidence>